<protein>
    <submittedName>
        <fullName evidence="2">D-aminopeptidase</fullName>
    </submittedName>
</protein>
<evidence type="ECO:0000313" key="3">
    <source>
        <dbReference type="Proteomes" id="UP000248806"/>
    </source>
</evidence>
<dbReference type="RefSeq" id="WP_211326273.1">
    <property type="nucleotide sequence ID" value="NZ_BIFX01000003.1"/>
</dbReference>
<keyword evidence="3" id="KW-1185">Reference proteome</keyword>
<keyword evidence="2" id="KW-0378">Hydrolase</keyword>
<name>A0A326U2Z8_THEHA</name>
<evidence type="ECO:0000256" key="1">
    <source>
        <dbReference type="ARBA" id="ARBA00007068"/>
    </source>
</evidence>
<dbReference type="CDD" id="cd02253">
    <property type="entry name" value="DmpA"/>
    <property type="match status" value="1"/>
</dbReference>
<sequence length="364" mass="38487">MVRIRDFGVHPGLLRPGTLNAITDVAGVRVGHTTVRKEVNGIPWRTGVTAIWPHAGDALQERIYAGIFALNGFGEVTGRSVIEEWGVLAGPIMLTGTNHVGAVHHWTTQYLFERGGREKGFTAILPVVAECDDSYLDGAFGQALGRNEVYAALDEATGGPVAEGCVGAGTGMLLFDFKGGIGTASRIIEGEDIQYTVGVLVLTNFGIKERLCIDGIPVGRLLQEPPAPEITEGSCIVLVATDAPLHPLQCKRLAKRAALGLARTGSLAGDTSGEIILAFSNGNRISEAAAGTKTNIQVLVEGYTNANTSILNNLFKGAVEATEEAVYNALVAAETTDGRDGHVVHAISHQRLQELLRRGYTPAS</sequence>
<dbReference type="InterPro" id="IPR016117">
    <property type="entry name" value="ArgJ-like_dom_sf"/>
</dbReference>
<dbReference type="Proteomes" id="UP000248806">
    <property type="component" value="Unassembled WGS sequence"/>
</dbReference>
<dbReference type="PANTHER" id="PTHR36512:SF3">
    <property type="entry name" value="BLR5678 PROTEIN"/>
    <property type="match status" value="1"/>
</dbReference>
<evidence type="ECO:0000313" key="2">
    <source>
        <dbReference type="EMBL" id="PZW26133.1"/>
    </source>
</evidence>
<dbReference type="EMBL" id="QKUF01000016">
    <property type="protein sequence ID" value="PZW26133.1"/>
    <property type="molecule type" value="Genomic_DNA"/>
</dbReference>
<dbReference type="Gene3D" id="3.60.70.12">
    <property type="entry name" value="L-amino peptidase D-ALA esterase/amidase"/>
    <property type="match status" value="1"/>
</dbReference>
<dbReference type="Pfam" id="PF03576">
    <property type="entry name" value="Peptidase_S58"/>
    <property type="match status" value="1"/>
</dbReference>
<gene>
    <name evidence="2" type="ORF">EI42_04092</name>
</gene>
<organism evidence="2 3">
    <name type="scientific">Thermosporothrix hazakensis</name>
    <dbReference type="NCBI Taxonomy" id="644383"/>
    <lineage>
        <taxon>Bacteria</taxon>
        <taxon>Bacillati</taxon>
        <taxon>Chloroflexota</taxon>
        <taxon>Ktedonobacteria</taxon>
        <taxon>Ktedonobacterales</taxon>
        <taxon>Thermosporotrichaceae</taxon>
        <taxon>Thermosporothrix</taxon>
    </lineage>
</organism>
<accession>A0A326U2Z8</accession>
<dbReference type="AlphaFoldDB" id="A0A326U2Z8"/>
<comment type="caution">
    <text evidence="2">The sequence shown here is derived from an EMBL/GenBank/DDBJ whole genome shotgun (WGS) entry which is preliminary data.</text>
</comment>
<keyword evidence="2" id="KW-0031">Aminopeptidase</keyword>
<comment type="similarity">
    <text evidence="1">Belongs to the peptidase S58 family.</text>
</comment>
<reference evidence="2 3" key="1">
    <citation type="submission" date="2018-06" db="EMBL/GenBank/DDBJ databases">
        <title>Genomic Encyclopedia of Archaeal and Bacterial Type Strains, Phase II (KMG-II): from individual species to whole genera.</title>
        <authorList>
            <person name="Goeker M."/>
        </authorList>
    </citation>
    <scope>NUCLEOTIDE SEQUENCE [LARGE SCALE GENOMIC DNA]</scope>
    <source>
        <strain evidence="2 3">ATCC BAA-1881</strain>
    </source>
</reference>
<dbReference type="PANTHER" id="PTHR36512">
    <property type="entry name" value="D-AMINOPEPTIDASE"/>
    <property type="match status" value="1"/>
</dbReference>
<dbReference type="SUPFAM" id="SSF56266">
    <property type="entry name" value="DmpA/ArgJ-like"/>
    <property type="match status" value="1"/>
</dbReference>
<proteinExistence type="inferred from homology"/>
<keyword evidence="2" id="KW-0645">Protease</keyword>
<dbReference type="GO" id="GO:0004177">
    <property type="term" value="F:aminopeptidase activity"/>
    <property type="evidence" value="ECO:0007669"/>
    <property type="project" value="UniProtKB-KW"/>
</dbReference>
<dbReference type="InterPro" id="IPR005321">
    <property type="entry name" value="Peptidase_S58_DmpA"/>
</dbReference>